<evidence type="ECO:0000313" key="15">
    <source>
        <dbReference type="Proteomes" id="UP001620460"/>
    </source>
</evidence>
<proteinExistence type="inferred from homology"/>
<dbReference type="SUPFAM" id="SSF55083">
    <property type="entry name" value="6-hydroxymethyl-7,8-dihydropterin pyrophosphokinase, HPPK"/>
    <property type="match status" value="1"/>
</dbReference>
<dbReference type="GO" id="GO:0003848">
    <property type="term" value="F:2-amino-4-hydroxy-6-hydroxymethyldihydropteridine diphosphokinase activity"/>
    <property type="evidence" value="ECO:0007669"/>
    <property type="project" value="UniProtKB-EC"/>
</dbReference>
<keyword evidence="8" id="KW-0067">ATP-binding</keyword>
<dbReference type="NCBIfam" id="TIGR01498">
    <property type="entry name" value="folK"/>
    <property type="match status" value="1"/>
</dbReference>
<name>A0ABW8JWQ9_9GAMM</name>
<comment type="pathway">
    <text evidence="1">Cofactor biosynthesis; tetrahydrofolate biosynthesis; 2-amino-4-hydroxy-6-hydroxymethyl-7,8-dihydropteridine diphosphate from 7,8-dihydroneopterin triphosphate: step 4/4.</text>
</comment>
<evidence type="ECO:0000256" key="10">
    <source>
        <dbReference type="ARBA" id="ARBA00029409"/>
    </source>
</evidence>
<keyword evidence="7" id="KW-0418">Kinase</keyword>
<evidence type="ECO:0000256" key="3">
    <source>
        <dbReference type="ARBA" id="ARBA00013253"/>
    </source>
</evidence>
<dbReference type="Proteomes" id="UP001620460">
    <property type="component" value="Unassembled WGS sequence"/>
</dbReference>
<dbReference type="CDD" id="cd00483">
    <property type="entry name" value="HPPK"/>
    <property type="match status" value="1"/>
</dbReference>
<comment type="similarity">
    <text evidence="2">Belongs to the HPPK family.</text>
</comment>
<keyword evidence="5 14" id="KW-0808">Transferase</keyword>
<evidence type="ECO:0000256" key="9">
    <source>
        <dbReference type="ARBA" id="ARBA00022909"/>
    </source>
</evidence>
<keyword evidence="15" id="KW-1185">Reference proteome</keyword>
<dbReference type="PANTHER" id="PTHR43071">
    <property type="entry name" value="2-AMINO-4-HYDROXY-6-HYDROXYMETHYLDIHYDROPTERIDINE PYROPHOSPHOKINASE"/>
    <property type="match status" value="1"/>
</dbReference>
<evidence type="ECO:0000256" key="11">
    <source>
        <dbReference type="ARBA" id="ARBA00029766"/>
    </source>
</evidence>
<evidence type="ECO:0000313" key="14">
    <source>
        <dbReference type="EMBL" id="MFK2905593.1"/>
    </source>
</evidence>
<dbReference type="InterPro" id="IPR000550">
    <property type="entry name" value="Hppk"/>
</dbReference>
<protein>
    <recommendedName>
        <fullName evidence="4">2-amino-4-hydroxy-6-hydroxymethyldihydropteridine pyrophosphokinase</fullName>
        <ecNumber evidence="3">2.7.6.3</ecNumber>
    </recommendedName>
    <alternativeName>
        <fullName evidence="11">6-hydroxymethyl-7,8-dihydropterin pyrophosphokinase</fullName>
    </alternativeName>
    <alternativeName>
        <fullName evidence="12">7,8-dihydro-6-hydroxymethylpterin-pyrophosphokinase</fullName>
    </alternativeName>
</protein>
<dbReference type="PANTHER" id="PTHR43071:SF1">
    <property type="entry name" value="2-AMINO-4-HYDROXY-6-HYDROXYMETHYLDIHYDROPTERIDINE PYROPHOSPHOKINASE"/>
    <property type="match status" value="1"/>
</dbReference>
<evidence type="ECO:0000256" key="12">
    <source>
        <dbReference type="ARBA" id="ARBA00033413"/>
    </source>
</evidence>
<dbReference type="Pfam" id="PF01288">
    <property type="entry name" value="HPPK"/>
    <property type="match status" value="1"/>
</dbReference>
<evidence type="ECO:0000256" key="4">
    <source>
        <dbReference type="ARBA" id="ARBA00016218"/>
    </source>
</evidence>
<evidence type="ECO:0000256" key="8">
    <source>
        <dbReference type="ARBA" id="ARBA00022840"/>
    </source>
</evidence>
<evidence type="ECO:0000259" key="13">
    <source>
        <dbReference type="PROSITE" id="PS00794"/>
    </source>
</evidence>
<organism evidence="14 15">
    <name type="scientific">Dyella ginsengisoli</name>
    <dbReference type="NCBI Taxonomy" id="363848"/>
    <lineage>
        <taxon>Bacteria</taxon>
        <taxon>Pseudomonadati</taxon>
        <taxon>Pseudomonadota</taxon>
        <taxon>Gammaproteobacteria</taxon>
        <taxon>Lysobacterales</taxon>
        <taxon>Rhodanobacteraceae</taxon>
        <taxon>Dyella</taxon>
    </lineage>
</organism>
<sequence length="165" mass="17794">MASVPARDAYVALGSNLGDSQRTLSLAIDALGSLPSTAITARSRLYRTAPWGMHEQPDFINAVVRLHTALSPHQLLDALLMIEAAAGRVRDGERWGPRTLDLDLLHMDGVVLDDPALTLPHPRIRERAFVLAPLADVAPQLELPGQGRVAELLQRVDSAGCIALD</sequence>
<evidence type="ECO:0000256" key="7">
    <source>
        <dbReference type="ARBA" id="ARBA00022777"/>
    </source>
</evidence>
<accession>A0ABW8JWQ9</accession>
<keyword evidence="9" id="KW-0289">Folate biosynthesis</keyword>
<evidence type="ECO:0000256" key="1">
    <source>
        <dbReference type="ARBA" id="ARBA00005051"/>
    </source>
</evidence>
<keyword evidence="6" id="KW-0547">Nucleotide-binding</keyword>
<dbReference type="PROSITE" id="PS00794">
    <property type="entry name" value="HPPK"/>
    <property type="match status" value="1"/>
</dbReference>
<evidence type="ECO:0000256" key="2">
    <source>
        <dbReference type="ARBA" id="ARBA00005810"/>
    </source>
</evidence>
<feature type="domain" description="7,8-dihydro-6-hydroxymethylpterin-pyrophosphokinase" evidence="13">
    <location>
        <begin position="94"/>
        <end position="105"/>
    </location>
</feature>
<evidence type="ECO:0000256" key="5">
    <source>
        <dbReference type="ARBA" id="ARBA00022679"/>
    </source>
</evidence>
<dbReference type="EC" id="2.7.6.3" evidence="3"/>
<dbReference type="EMBL" id="JADIKM010000005">
    <property type="protein sequence ID" value="MFK2905593.1"/>
    <property type="molecule type" value="Genomic_DNA"/>
</dbReference>
<dbReference type="Gene3D" id="3.30.70.560">
    <property type="entry name" value="7,8-Dihydro-6-hydroxymethylpterin-pyrophosphokinase HPPK"/>
    <property type="match status" value="1"/>
</dbReference>
<dbReference type="RefSeq" id="WP_404635404.1">
    <property type="nucleotide sequence ID" value="NZ_JADIKM010000005.1"/>
</dbReference>
<comment type="function">
    <text evidence="10">Catalyzes the transfer of pyrophosphate from adenosine triphosphate (ATP) to 6-hydroxymethyl-7,8-dihydropterin, an enzymatic step in folate biosynthesis pathway.</text>
</comment>
<reference evidence="14 15" key="1">
    <citation type="submission" date="2020-10" db="EMBL/GenBank/DDBJ databases">
        <title>Phylogeny of dyella-like bacteria.</title>
        <authorList>
            <person name="Fu J."/>
        </authorList>
    </citation>
    <scope>NUCLEOTIDE SEQUENCE [LARGE SCALE GENOMIC DNA]</scope>
    <source>
        <strain evidence="14 15">Gsoil3046</strain>
    </source>
</reference>
<evidence type="ECO:0000256" key="6">
    <source>
        <dbReference type="ARBA" id="ARBA00022741"/>
    </source>
</evidence>
<dbReference type="InterPro" id="IPR035907">
    <property type="entry name" value="Hppk_sf"/>
</dbReference>
<gene>
    <name evidence="14" type="primary">folK</name>
    <name evidence="14" type="ORF">ISP17_16660</name>
</gene>
<comment type="caution">
    <text evidence="14">The sequence shown here is derived from an EMBL/GenBank/DDBJ whole genome shotgun (WGS) entry which is preliminary data.</text>
</comment>